<evidence type="ECO:0000259" key="4">
    <source>
        <dbReference type="Pfam" id="PF05368"/>
    </source>
</evidence>
<reference evidence="6" key="2">
    <citation type="submission" date="2019-10" db="EMBL/GenBank/DDBJ databases">
        <title>Conservation and host-specific expression of non-tandemly repeated heterogenous ribosome RNA gene in arbuscular mycorrhizal fungi.</title>
        <authorList>
            <person name="Maeda T."/>
            <person name="Kobayashi Y."/>
            <person name="Nakagawa T."/>
            <person name="Ezawa T."/>
            <person name="Yamaguchi K."/>
            <person name="Bino T."/>
            <person name="Nishimoto Y."/>
            <person name="Shigenobu S."/>
            <person name="Kawaguchi M."/>
        </authorList>
    </citation>
    <scope>NUCLEOTIDE SEQUENCE</scope>
    <source>
        <strain evidence="6">HR1</strain>
    </source>
</reference>
<keyword evidence="7" id="KW-1185">Reference proteome</keyword>
<proteinExistence type="inferred from homology"/>
<dbReference type="Proteomes" id="UP000615446">
    <property type="component" value="Unassembled WGS sequence"/>
</dbReference>
<dbReference type="EMBL" id="BEXD01000535">
    <property type="protein sequence ID" value="GBB88256.1"/>
    <property type="molecule type" value="Genomic_DNA"/>
</dbReference>
<dbReference type="PANTHER" id="PTHR42748:SF30">
    <property type="entry name" value="NMRA-LIKE DOMAIN-CONTAINING PROTEIN"/>
    <property type="match status" value="1"/>
</dbReference>
<evidence type="ECO:0000313" key="5">
    <source>
        <dbReference type="EMBL" id="GBB88256.1"/>
    </source>
</evidence>
<dbReference type="EMBL" id="BLAL01000295">
    <property type="protein sequence ID" value="GET00875.1"/>
    <property type="molecule type" value="Genomic_DNA"/>
</dbReference>
<dbReference type="PANTHER" id="PTHR42748">
    <property type="entry name" value="NITROGEN METABOLITE REPRESSION PROTEIN NMRA FAMILY MEMBER"/>
    <property type="match status" value="1"/>
</dbReference>
<dbReference type="Proteomes" id="UP000247702">
    <property type="component" value="Unassembled WGS sequence"/>
</dbReference>
<keyword evidence="2" id="KW-0521">NADP</keyword>
<comment type="similarity">
    <text evidence="1">Belongs to the NmrA-type oxidoreductase family.</text>
</comment>
<dbReference type="Pfam" id="PF05368">
    <property type="entry name" value="NmrA"/>
    <property type="match status" value="1"/>
</dbReference>
<evidence type="ECO:0000313" key="6">
    <source>
        <dbReference type="EMBL" id="GET00875.1"/>
    </source>
</evidence>
<evidence type="ECO:0000256" key="1">
    <source>
        <dbReference type="ARBA" id="ARBA00006328"/>
    </source>
</evidence>
<dbReference type="InterPro" id="IPR008030">
    <property type="entry name" value="NmrA-like"/>
</dbReference>
<feature type="domain" description="NmrA-like" evidence="4">
    <location>
        <begin position="49"/>
        <end position="160"/>
    </location>
</feature>
<accession>A0A2Z6R645</accession>
<dbReference type="GO" id="GO:0016491">
    <property type="term" value="F:oxidoreductase activity"/>
    <property type="evidence" value="ECO:0007669"/>
    <property type="project" value="UniProtKB-KW"/>
</dbReference>
<keyword evidence="3" id="KW-0560">Oxidoreductase</keyword>
<reference evidence="5 7" key="1">
    <citation type="submission" date="2017-11" db="EMBL/GenBank/DDBJ databases">
        <title>The genome of Rhizophagus clarus HR1 reveals common genetic basis of auxotrophy among arbuscular mycorrhizal fungi.</title>
        <authorList>
            <person name="Kobayashi Y."/>
        </authorList>
    </citation>
    <scope>NUCLEOTIDE SEQUENCE [LARGE SCALE GENOMIC DNA]</scope>
    <source>
        <strain evidence="5 7">HR1</strain>
    </source>
</reference>
<dbReference type="Gene3D" id="3.90.25.10">
    <property type="entry name" value="UDP-galactose 4-epimerase, domain 1"/>
    <property type="match status" value="1"/>
</dbReference>
<evidence type="ECO:0000313" key="7">
    <source>
        <dbReference type="Proteomes" id="UP000247702"/>
    </source>
</evidence>
<dbReference type="InterPro" id="IPR051164">
    <property type="entry name" value="NmrA-like_oxidored"/>
</dbReference>
<comment type="caution">
    <text evidence="5">The sequence shown here is derived from an EMBL/GenBank/DDBJ whole genome shotgun (WGS) entry which is preliminary data.</text>
</comment>
<gene>
    <name evidence="6" type="ORF">RCL2_002731700</name>
    <name evidence="5" type="ORF">RclHR1_01480021</name>
</gene>
<dbReference type="Gene3D" id="3.40.50.720">
    <property type="entry name" value="NAD(P)-binding Rossmann-like Domain"/>
    <property type="match status" value="2"/>
</dbReference>
<sequence length="168" mass="18920">MSIIGKDPGEEERQGKLVADVAKERGLNWLIYSSLPDSTAESGGKYPDSFIDVNDTGPIIAKIIEEGPTKWNDKKVPIASENVTIKHITNVLTKVIGKPHKFRTLNDEDIARDFPSINNKSIKQMFKFDKEFGALGKDNELQDISIAKKLHLNIKTFEQYVLETYDVL</sequence>
<name>A0A2Z6R645_9GLOM</name>
<dbReference type="AlphaFoldDB" id="A0A2Z6R645"/>
<dbReference type="InterPro" id="IPR036291">
    <property type="entry name" value="NAD(P)-bd_dom_sf"/>
</dbReference>
<dbReference type="OrthoDB" id="3358371at2759"/>
<dbReference type="STRING" id="94130.A0A2Z6R645"/>
<evidence type="ECO:0000256" key="2">
    <source>
        <dbReference type="ARBA" id="ARBA00022857"/>
    </source>
</evidence>
<evidence type="ECO:0000256" key="3">
    <source>
        <dbReference type="ARBA" id="ARBA00023002"/>
    </source>
</evidence>
<dbReference type="GO" id="GO:0005634">
    <property type="term" value="C:nucleus"/>
    <property type="evidence" value="ECO:0007669"/>
    <property type="project" value="TreeGrafter"/>
</dbReference>
<protein>
    <submittedName>
        <fullName evidence="6">NmrA-like family domain-containing protein 1</fullName>
    </submittedName>
</protein>
<organism evidence="5 7">
    <name type="scientific">Rhizophagus clarus</name>
    <dbReference type="NCBI Taxonomy" id="94130"/>
    <lineage>
        <taxon>Eukaryota</taxon>
        <taxon>Fungi</taxon>
        <taxon>Fungi incertae sedis</taxon>
        <taxon>Mucoromycota</taxon>
        <taxon>Glomeromycotina</taxon>
        <taxon>Glomeromycetes</taxon>
        <taxon>Glomerales</taxon>
        <taxon>Glomeraceae</taxon>
        <taxon>Rhizophagus</taxon>
    </lineage>
</organism>
<dbReference type="SUPFAM" id="SSF51735">
    <property type="entry name" value="NAD(P)-binding Rossmann-fold domains"/>
    <property type="match status" value="1"/>
</dbReference>